<evidence type="ECO:0000313" key="3">
    <source>
        <dbReference type="Proteomes" id="UP000462055"/>
    </source>
</evidence>
<organism evidence="2 3">
    <name type="scientific">Actinomadura physcomitrii</name>
    <dbReference type="NCBI Taxonomy" id="2650748"/>
    <lineage>
        <taxon>Bacteria</taxon>
        <taxon>Bacillati</taxon>
        <taxon>Actinomycetota</taxon>
        <taxon>Actinomycetes</taxon>
        <taxon>Streptosporangiales</taxon>
        <taxon>Thermomonosporaceae</taxon>
        <taxon>Actinomadura</taxon>
    </lineage>
</organism>
<dbReference type="Proteomes" id="UP000462055">
    <property type="component" value="Unassembled WGS sequence"/>
</dbReference>
<sequence>MGWLRQRRARTPSTGDGPFNVRPAWSTRRTRELDAIVDEMFPALRGDREGAGFLLDPSSLRGSTRDYHEQCLAWLGIDVGILPPERVWIQAGRPYPANLELRVPASGGTGSGKFGLYMDSSLYRSRDAVKMALAHELTHLYLVLHDLQEMRPIPNGATTSLSLDEEIRTEVASMLLGFGKLVINGACSYERVHLSQGVIGQLGYLRTYEFAYLYQLVNALADVPADAAAHGLNVSARELMNRIAVKPPREDG</sequence>
<reference evidence="2" key="1">
    <citation type="submission" date="2019-12" db="EMBL/GenBank/DDBJ databases">
        <title>Actinomadura physcomitrii sp. nov., a novel actinomycete isolated from moss [Physcomitrium sphaericum (Ludw) Fuernr].</title>
        <authorList>
            <person name="Zhuang X."/>
        </authorList>
    </citation>
    <scope>NUCLEOTIDE SEQUENCE [LARGE SCALE GENOMIC DNA]</scope>
    <source>
        <strain evidence="2">LD22</strain>
    </source>
</reference>
<feature type="region of interest" description="Disordered" evidence="1">
    <location>
        <begin position="1"/>
        <end position="23"/>
    </location>
</feature>
<dbReference type="EMBL" id="WBMS02000012">
    <property type="protein sequence ID" value="MWA01992.1"/>
    <property type="molecule type" value="Genomic_DNA"/>
</dbReference>
<protein>
    <submittedName>
        <fullName evidence="2">Uncharacterized protein</fullName>
    </submittedName>
</protein>
<keyword evidence="3" id="KW-1185">Reference proteome</keyword>
<accession>A0A6I4M8H4</accession>
<feature type="compositionally biased region" description="Basic residues" evidence="1">
    <location>
        <begin position="1"/>
        <end position="10"/>
    </location>
</feature>
<name>A0A6I4M8H4_9ACTN</name>
<gene>
    <name evidence="2" type="ORF">F8568_016755</name>
</gene>
<evidence type="ECO:0000313" key="2">
    <source>
        <dbReference type="EMBL" id="MWA01992.1"/>
    </source>
</evidence>
<evidence type="ECO:0000256" key="1">
    <source>
        <dbReference type="SAM" id="MobiDB-lite"/>
    </source>
</evidence>
<dbReference type="AlphaFoldDB" id="A0A6I4M8H4"/>
<proteinExistence type="predicted"/>
<dbReference type="RefSeq" id="WP_151594484.1">
    <property type="nucleotide sequence ID" value="NZ_WBMS02000012.1"/>
</dbReference>
<comment type="caution">
    <text evidence="2">The sequence shown here is derived from an EMBL/GenBank/DDBJ whole genome shotgun (WGS) entry which is preliminary data.</text>
</comment>